<evidence type="ECO:0000313" key="3">
    <source>
        <dbReference type="Proteomes" id="UP001055439"/>
    </source>
</evidence>
<dbReference type="AlphaFoldDB" id="A0A9E7F5X7"/>
<accession>A0A9E7F5X7</accession>
<dbReference type="EMBL" id="CP097504">
    <property type="protein sequence ID" value="URD90054.1"/>
    <property type="molecule type" value="Genomic_DNA"/>
</dbReference>
<organism evidence="2 3">
    <name type="scientific">Musa troglodytarum</name>
    <name type="common">fe'i banana</name>
    <dbReference type="NCBI Taxonomy" id="320322"/>
    <lineage>
        <taxon>Eukaryota</taxon>
        <taxon>Viridiplantae</taxon>
        <taxon>Streptophyta</taxon>
        <taxon>Embryophyta</taxon>
        <taxon>Tracheophyta</taxon>
        <taxon>Spermatophyta</taxon>
        <taxon>Magnoliopsida</taxon>
        <taxon>Liliopsida</taxon>
        <taxon>Zingiberales</taxon>
        <taxon>Musaceae</taxon>
        <taxon>Musa</taxon>
    </lineage>
</organism>
<keyword evidence="1" id="KW-0812">Transmembrane</keyword>
<reference evidence="2" key="1">
    <citation type="submission" date="2022-05" db="EMBL/GenBank/DDBJ databases">
        <title>The Musa troglodytarum L. genome provides insights into the mechanism of non-climacteric behaviour and enrichment of carotenoids.</title>
        <authorList>
            <person name="Wang J."/>
        </authorList>
    </citation>
    <scope>NUCLEOTIDE SEQUENCE</scope>
    <source>
        <tissue evidence="2">Leaf</tissue>
    </source>
</reference>
<evidence type="ECO:0000256" key="1">
    <source>
        <dbReference type="SAM" id="Phobius"/>
    </source>
</evidence>
<keyword evidence="1" id="KW-0472">Membrane</keyword>
<proteinExistence type="predicted"/>
<keyword evidence="1" id="KW-1133">Transmembrane helix</keyword>
<keyword evidence="3" id="KW-1185">Reference proteome</keyword>
<feature type="transmembrane region" description="Helical" evidence="1">
    <location>
        <begin position="20"/>
        <end position="40"/>
    </location>
</feature>
<dbReference type="OrthoDB" id="10260794at2759"/>
<name>A0A9E7F5X7_9LILI</name>
<protein>
    <submittedName>
        <fullName evidence="2">Uncharacterized protein</fullName>
    </submittedName>
</protein>
<sequence length="100" mass="11103">MDRSRRGRVVKSRLRSALKLVNSVIGLAAMGMILYSRWMIRSWRNHIRDSSDSTPPWFATFGADALHCIPCSLAVEPSDTSQETLVRNSVGLDMSGGFGF</sequence>
<gene>
    <name evidence="2" type="ORF">MUK42_27055</name>
</gene>
<evidence type="ECO:0000313" key="2">
    <source>
        <dbReference type="EMBL" id="URD90054.1"/>
    </source>
</evidence>
<dbReference type="Proteomes" id="UP001055439">
    <property type="component" value="Chromosome 2"/>
</dbReference>